<gene>
    <name evidence="3" type="ORF">LCGC14_1406670</name>
</gene>
<keyword evidence="1" id="KW-0129">CBS domain</keyword>
<feature type="domain" description="CBS" evidence="2">
    <location>
        <begin position="16"/>
        <end position="72"/>
    </location>
</feature>
<accession>A0A0F9JVU5</accession>
<dbReference type="Gene3D" id="3.10.580.10">
    <property type="entry name" value="CBS-domain"/>
    <property type="match status" value="1"/>
</dbReference>
<name>A0A0F9JVU5_9ZZZZ</name>
<dbReference type="AlphaFoldDB" id="A0A0F9JVU5"/>
<feature type="domain" description="CBS" evidence="2">
    <location>
        <begin position="79"/>
        <end position="132"/>
    </location>
</feature>
<dbReference type="InterPro" id="IPR000644">
    <property type="entry name" value="CBS_dom"/>
</dbReference>
<proteinExistence type="predicted"/>
<dbReference type="SMART" id="SM00116">
    <property type="entry name" value="CBS"/>
    <property type="match status" value="2"/>
</dbReference>
<evidence type="ECO:0000256" key="1">
    <source>
        <dbReference type="ARBA" id="ARBA00023122"/>
    </source>
</evidence>
<protein>
    <recommendedName>
        <fullName evidence="2">CBS domain-containing protein</fullName>
    </recommendedName>
</protein>
<dbReference type="SUPFAM" id="SSF54631">
    <property type="entry name" value="CBS-domain pair"/>
    <property type="match status" value="1"/>
</dbReference>
<dbReference type="EMBL" id="LAZR01009242">
    <property type="protein sequence ID" value="KKM73808.1"/>
    <property type="molecule type" value="Genomic_DNA"/>
</dbReference>
<dbReference type="InterPro" id="IPR046342">
    <property type="entry name" value="CBS_dom_sf"/>
</dbReference>
<dbReference type="Pfam" id="PF00571">
    <property type="entry name" value="CBS"/>
    <property type="match status" value="2"/>
</dbReference>
<reference evidence="3" key="1">
    <citation type="journal article" date="2015" name="Nature">
        <title>Complex archaea that bridge the gap between prokaryotes and eukaryotes.</title>
        <authorList>
            <person name="Spang A."/>
            <person name="Saw J.H."/>
            <person name="Jorgensen S.L."/>
            <person name="Zaremba-Niedzwiedzka K."/>
            <person name="Martijn J."/>
            <person name="Lind A.E."/>
            <person name="van Eijk R."/>
            <person name="Schleper C."/>
            <person name="Guy L."/>
            <person name="Ettema T.J."/>
        </authorList>
    </citation>
    <scope>NUCLEOTIDE SEQUENCE</scope>
</reference>
<dbReference type="PANTHER" id="PTHR43080:SF2">
    <property type="entry name" value="CBS DOMAIN-CONTAINING PROTEIN"/>
    <property type="match status" value="1"/>
</dbReference>
<comment type="caution">
    <text evidence="3">The sequence shown here is derived from an EMBL/GenBank/DDBJ whole genome shotgun (WGS) entry which is preliminary data.</text>
</comment>
<dbReference type="InterPro" id="IPR051257">
    <property type="entry name" value="Diverse_CBS-Domain"/>
</dbReference>
<evidence type="ECO:0000313" key="3">
    <source>
        <dbReference type="EMBL" id="KKM73808.1"/>
    </source>
</evidence>
<evidence type="ECO:0000259" key="2">
    <source>
        <dbReference type="PROSITE" id="PS51371"/>
    </source>
</evidence>
<organism evidence="3">
    <name type="scientific">marine sediment metagenome</name>
    <dbReference type="NCBI Taxonomy" id="412755"/>
    <lineage>
        <taxon>unclassified sequences</taxon>
        <taxon>metagenomes</taxon>
        <taxon>ecological metagenomes</taxon>
    </lineage>
</organism>
<dbReference type="PROSITE" id="PS51371">
    <property type="entry name" value="CBS"/>
    <property type="match status" value="2"/>
</dbReference>
<dbReference type="PANTHER" id="PTHR43080">
    <property type="entry name" value="CBS DOMAIN-CONTAINING PROTEIN CBSX3, MITOCHONDRIAL"/>
    <property type="match status" value="1"/>
</dbReference>
<sequence length="132" mass="14087">MSTGKSLSEILVKDIMTKALISVEPGTTVFQVAKMMEHGGIGAVLVKKDGTTSGIITDRDFAIKIATQKLPLETPVDKVTSYPLQTINSSETILTAAVQMSSKKIRKLAVVEDGKIVGIITSTDLVNQLAKK</sequence>